<dbReference type="PROSITE" id="PS50191">
    <property type="entry name" value="CRAL_TRIO"/>
    <property type="match status" value="1"/>
</dbReference>
<dbReference type="InterPro" id="IPR036273">
    <property type="entry name" value="CRAL/TRIO_N_dom_sf"/>
</dbReference>
<evidence type="ECO:0000313" key="2">
    <source>
        <dbReference type="EMBL" id="CAL8144969.1"/>
    </source>
</evidence>
<name>A0ABP1S7P0_9HEXA</name>
<dbReference type="PRINTS" id="PR00180">
    <property type="entry name" value="CRETINALDHBP"/>
</dbReference>
<dbReference type="InterPro" id="IPR051064">
    <property type="entry name" value="SEC14/CRAL-TRIO_domain"/>
</dbReference>
<dbReference type="InterPro" id="IPR001251">
    <property type="entry name" value="CRAL-TRIO_dom"/>
</dbReference>
<dbReference type="Pfam" id="PF00650">
    <property type="entry name" value="CRAL_TRIO"/>
    <property type="match status" value="1"/>
</dbReference>
<dbReference type="PANTHER" id="PTHR23324:SF83">
    <property type="entry name" value="SEC14-LIKE PROTEIN 2"/>
    <property type="match status" value="1"/>
</dbReference>
<gene>
    <name evidence="2" type="ORF">ODALV1_LOCUS30355</name>
</gene>
<dbReference type="SUPFAM" id="SSF46938">
    <property type="entry name" value="CRAL/TRIO N-terminal domain"/>
    <property type="match status" value="1"/>
</dbReference>
<evidence type="ECO:0000259" key="1">
    <source>
        <dbReference type="PROSITE" id="PS50191"/>
    </source>
</evidence>
<accession>A0ABP1S7P0</accession>
<comment type="caution">
    <text evidence="2">The sequence shown here is derived from an EMBL/GenBank/DDBJ whole genome shotgun (WGS) entry which is preliminary data.</text>
</comment>
<dbReference type="Gene3D" id="3.40.525.10">
    <property type="entry name" value="CRAL-TRIO lipid binding domain"/>
    <property type="match status" value="1"/>
</dbReference>
<dbReference type="Pfam" id="PF03765">
    <property type="entry name" value="CRAL_TRIO_N"/>
    <property type="match status" value="1"/>
</dbReference>
<dbReference type="SMART" id="SM00516">
    <property type="entry name" value="SEC14"/>
    <property type="match status" value="1"/>
</dbReference>
<dbReference type="EMBL" id="CAXLJM020000161">
    <property type="protein sequence ID" value="CAL8144969.1"/>
    <property type="molecule type" value="Genomic_DNA"/>
</dbReference>
<evidence type="ECO:0000313" key="3">
    <source>
        <dbReference type="Proteomes" id="UP001642540"/>
    </source>
</evidence>
<dbReference type="Proteomes" id="UP001642540">
    <property type="component" value="Unassembled WGS sequence"/>
</dbReference>
<sequence length="239" mass="27396">MVGVIADIEEAGLLRQFKETVVDLKQDDEALIRFLRARNHDLNKAEEMIRGAMEWRQQVGIDSCLKWEFPEYYQSEMAYKFYGKDREGSPNLWVFVGKWNGKMLVDNGEGENLLRWAFAMIEQGLIVVKESNKQGNVIVDLQGLSYSQATHIASLKLFYHGCQKIEQCYPEIIKSVTIINAPWVFTLGFNFIKGIITRKTMEKIKILGCHKDEWMAELQSKMPNSSIAPELAPKDVNGN</sequence>
<dbReference type="PANTHER" id="PTHR23324">
    <property type="entry name" value="SEC14 RELATED PROTEIN"/>
    <property type="match status" value="1"/>
</dbReference>
<dbReference type="SUPFAM" id="SSF52087">
    <property type="entry name" value="CRAL/TRIO domain"/>
    <property type="match status" value="1"/>
</dbReference>
<feature type="domain" description="CRAL-TRIO" evidence="1">
    <location>
        <begin position="69"/>
        <end position="239"/>
    </location>
</feature>
<dbReference type="CDD" id="cd00170">
    <property type="entry name" value="SEC14"/>
    <property type="match status" value="1"/>
</dbReference>
<dbReference type="SMART" id="SM01100">
    <property type="entry name" value="CRAL_TRIO_N"/>
    <property type="match status" value="1"/>
</dbReference>
<protein>
    <recommendedName>
        <fullName evidence="1">CRAL-TRIO domain-containing protein</fullName>
    </recommendedName>
</protein>
<reference evidence="2 3" key="1">
    <citation type="submission" date="2024-08" db="EMBL/GenBank/DDBJ databases">
        <authorList>
            <person name="Cucini C."/>
            <person name="Frati F."/>
        </authorList>
    </citation>
    <scope>NUCLEOTIDE SEQUENCE [LARGE SCALE GENOMIC DNA]</scope>
</reference>
<keyword evidence="3" id="KW-1185">Reference proteome</keyword>
<dbReference type="InterPro" id="IPR011074">
    <property type="entry name" value="CRAL/TRIO_N_dom"/>
</dbReference>
<proteinExistence type="predicted"/>
<dbReference type="InterPro" id="IPR036865">
    <property type="entry name" value="CRAL-TRIO_dom_sf"/>
</dbReference>
<organism evidence="2 3">
    <name type="scientific">Orchesella dallaii</name>
    <dbReference type="NCBI Taxonomy" id="48710"/>
    <lineage>
        <taxon>Eukaryota</taxon>
        <taxon>Metazoa</taxon>
        <taxon>Ecdysozoa</taxon>
        <taxon>Arthropoda</taxon>
        <taxon>Hexapoda</taxon>
        <taxon>Collembola</taxon>
        <taxon>Entomobryomorpha</taxon>
        <taxon>Entomobryoidea</taxon>
        <taxon>Orchesellidae</taxon>
        <taxon>Orchesellinae</taxon>
        <taxon>Orchesella</taxon>
    </lineage>
</organism>